<proteinExistence type="inferred from homology"/>
<dbReference type="AlphaFoldDB" id="A0A8C7FXF8"/>
<comment type="similarity">
    <text evidence="13">Belongs to the G-protein coupled receptor 1 family.</text>
</comment>
<evidence type="ECO:0000256" key="13">
    <source>
        <dbReference type="RuleBase" id="RU000688"/>
    </source>
</evidence>
<keyword evidence="8 14" id="KW-0472">Membrane</keyword>
<evidence type="ECO:0000256" key="12">
    <source>
        <dbReference type="ARBA" id="ARBA00023224"/>
    </source>
</evidence>
<dbReference type="InterPro" id="IPR000725">
    <property type="entry name" value="Olfact_rcpt"/>
</dbReference>
<evidence type="ECO:0000256" key="10">
    <source>
        <dbReference type="ARBA" id="ARBA00023170"/>
    </source>
</evidence>
<reference evidence="16" key="1">
    <citation type="submission" date="2025-08" db="UniProtKB">
        <authorList>
            <consortium name="Ensembl"/>
        </authorList>
    </citation>
    <scope>IDENTIFICATION</scope>
</reference>
<dbReference type="CDD" id="cd15223">
    <property type="entry name" value="7tmA_OR56-like"/>
    <property type="match status" value="1"/>
</dbReference>
<keyword evidence="4 13" id="KW-0812">Transmembrane</keyword>
<dbReference type="InterPro" id="IPR017452">
    <property type="entry name" value="GPCR_Rhodpsn_7TM"/>
</dbReference>
<dbReference type="InterPro" id="IPR050402">
    <property type="entry name" value="OR51/52/56-like"/>
</dbReference>
<dbReference type="GO" id="GO:0004930">
    <property type="term" value="F:G protein-coupled receptor activity"/>
    <property type="evidence" value="ECO:0007669"/>
    <property type="project" value="UniProtKB-KW"/>
</dbReference>
<organism evidence="16 17">
    <name type="scientific">Oncorhynchus kisutch</name>
    <name type="common">Coho salmon</name>
    <name type="synonym">Salmo kisutch</name>
    <dbReference type="NCBI Taxonomy" id="8019"/>
    <lineage>
        <taxon>Eukaryota</taxon>
        <taxon>Metazoa</taxon>
        <taxon>Chordata</taxon>
        <taxon>Craniata</taxon>
        <taxon>Vertebrata</taxon>
        <taxon>Euteleostomi</taxon>
        <taxon>Actinopterygii</taxon>
        <taxon>Neopterygii</taxon>
        <taxon>Teleostei</taxon>
        <taxon>Protacanthopterygii</taxon>
        <taxon>Salmoniformes</taxon>
        <taxon>Salmonidae</taxon>
        <taxon>Salmoninae</taxon>
        <taxon>Oncorhynchus</taxon>
    </lineage>
</organism>
<keyword evidence="6 14" id="KW-1133">Transmembrane helix</keyword>
<evidence type="ECO:0000256" key="8">
    <source>
        <dbReference type="ARBA" id="ARBA00023136"/>
    </source>
</evidence>
<keyword evidence="17" id="KW-1185">Reference proteome</keyword>
<dbReference type="GO" id="GO:0005886">
    <property type="term" value="C:plasma membrane"/>
    <property type="evidence" value="ECO:0007669"/>
    <property type="project" value="UniProtKB-SubCell"/>
</dbReference>
<dbReference type="GeneTree" id="ENSGT01150000286905"/>
<dbReference type="SMART" id="SM01381">
    <property type="entry name" value="7TM_GPCR_Srsx"/>
    <property type="match status" value="1"/>
</dbReference>
<keyword evidence="12 13" id="KW-0807">Transducer</keyword>
<keyword evidence="5 14" id="KW-0552">Olfaction</keyword>
<evidence type="ECO:0000256" key="6">
    <source>
        <dbReference type="ARBA" id="ARBA00022989"/>
    </source>
</evidence>
<comment type="subcellular location">
    <subcellularLocation>
        <location evidence="1 14">Cell membrane</location>
        <topology evidence="1 14">Multi-pass membrane protein</topology>
    </subcellularLocation>
</comment>
<evidence type="ECO:0000256" key="11">
    <source>
        <dbReference type="ARBA" id="ARBA00023180"/>
    </source>
</evidence>
<evidence type="ECO:0000313" key="16">
    <source>
        <dbReference type="Ensembl" id="ENSOKIP00005034739.1"/>
    </source>
</evidence>
<evidence type="ECO:0000256" key="1">
    <source>
        <dbReference type="ARBA" id="ARBA00004651"/>
    </source>
</evidence>
<keyword evidence="10 13" id="KW-0675">Receptor</keyword>
<dbReference type="PROSITE" id="PS50262">
    <property type="entry name" value="G_PROTEIN_RECEP_F1_2"/>
    <property type="match status" value="1"/>
</dbReference>
<evidence type="ECO:0000256" key="2">
    <source>
        <dbReference type="ARBA" id="ARBA00022475"/>
    </source>
</evidence>
<keyword evidence="9" id="KW-1015">Disulfide bond</keyword>
<evidence type="ECO:0000256" key="9">
    <source>
        <dbReference type="ARBA" id="ARBA00023157"/>
    </source>
</evidence>
<dbReference type="PANTHER" id="PTHR26450:SF429">
    <property type="entry name" value="OLFACTORY RECEPTOR"/>
    <property type="match status" value="1"/>
</dbReference>
<dbReference type="PRINTS" id="PR00245">
    <property type="entry name" value="OLFACTORYR"/>
</dbReference>
<evidence type="ECO:0000256" key="14">
    <source>
        <dbReference type="RuleBase" id="RU363047"/>
    </source>
</evidence>
<sequence>MIEEFQGFNFSHNEFIFLGFPVIYEYRRLLSLPFFTTYILVLVGNSLLIYVIRIMESLHSPMYILICGLAAVDIVVATVIIPNMLLSFLFDWNDISLASCLTQMFFTHFLSSVESTILLAMALDRYVAICYPLHYTRILNSTMFLRLFLFTVIRSGTIMFVLVALAGSLSFCGSNVIHHCYCDHMALVSLACGNTDKNNAMGLAVIICFVGIDICVIIFSYMKILNVVLRRAAGEDRWKAFHTCGTHLIVIMCFYLIGTVTFLSRNLNMQIPTDINTFLGVMYIVLPASVNPIIYGVRTKEIRNGILKLFNTRVNRELTVQVCGKTQQRCSS</sequence>
<dbReference type="PANTHER" id="PTHR26450">
    <property type="entry name" value="OLFACTORY RECEPTOR 56B1-RELATED"/>
    <property type="match status" value="1"/>
</dbReference>
<evidence type="ECO:0000256" key="5">
    <source>
        <dbReference type="ARBA" id="ARBA00022725"/>
    </source>
</evidence>
<feature type="transmembrane region" description="Helical" evidence="14">
    <location>
        <begin position="30"/>
        <end position="51"/>
    </location>
</feature>
<dbReference type="Ensembl" id="ENSOKIT00005036651.1">
    <property type="protein sequence ID" value="ENSOKIP00005034739.1"/>
    <property type="gene ID" value="ENSOKIG00005014851.1"/>
</dbReference>
<dbReference type="SUPFAM" id="SSF81321">
    <property type="entry name" value="Family A G protein-coupled receptor-like"/>
    <property type="match status" value="1"/>
</dbReference>
<dbReference type="FunFam" id="1.20.1070.10:FF:000024">
    <property type="entry name" value="Olfactory receptor"/>
    <property type="match status" value="1"/>
</dbReference>
<feature type="transmembrane region" description="Helical" evidence="14">
    <location>
        <begin position="240"/>
        <end position="263"/>
    </location>
</feature>
<keyword evidence="3 14" id="KW-0716">Sensory transduction</keyword>
<feature type="transmembrane region" description="Helical" evidence="14">
    <location>
        <begin position="200"/>
        <end position="219"/>
    </location>
</feature>
<feature type="transmembrane region" description="Helical" evidence="14">
    <location>
        <begin position="63"/>
        <end position="85"/>
    </location>
</feature>
<reference evidence="16" key="2">
    <citation type="submission" date="2025-09" db="UniProtKB">
        <authorList>
            <consortium name="Ensembl"/>
        </authorList>
    </citation>
    <scope>IDENTIFICATION</scope>
</reference>
<evidence type="ECO:0000256" key="3">
    <source>
        <dbReference type="ARBA" id="ARBA00022606"/>
    </source>
</evidence>
<dbReference type="PROSITE" id="PS00237">
    <property type="entry name" value="G_PROTEIN_RECEP_F1_1"/>
    <property type="match status" value="1"/>
</dbReference>
<feature type="transmembrane region" description="Helical" evidence="14">
    <location>
        <begin position="144"/>
        <end position="166"/>
    </location>
</feature>
<dbReference type="PRINTS" id="PR00237">
    <property type="entry name" value="GPCRRHODOPSN"/>
</dbReference>
<protein>
    <recommendedName>
        <fullName evidence="14">Olfactory receptor</fullName>
    </recommendedName>
</protein>
<dbReference type="Proteomes" id="UP000694557">
    <property type="component" value="Unassembled WGS sequence"/>
</dbReference>
<accession>A0A8C7FXF8</accession>
<keyword evidence="11" id="KW-0325">Glycoprotein</keyword>
<feature type="domain" description="G-protein coupled receptors family 1 profile" evidence="15">
    <location>
        <begin position="44"/>
        <end position="295"/>
    </location>
</feature>
<dbReference type="GO" id="GO:0004984">
    <property type="term" value="F:olfactory receptor activity"/>
    <property type="evidence" value="ECO:0007669"/>
    <property type="project" value="InterPro"/>
</dbReference>
<keyword evidence="2 14" id="KW-1003">Cell membrane</keyword>
<dbReference type="Gene3D" id="1.20.1070.10">
    <property type="entry name" value="Rhodopsin 7-helix transmembrane proteins"/>
    <property type="match status" value="1"/>
</dbReference>
<dbReference type="InterPro" id="IPR000276">
    <property type="entry name" value="GPCR_Rhodpsn"/>
</dbReference>
<evidence type="ECO:0000259" key="15">
    <source>
        <dbReference type="PROSITE" id="PS50262"/>
    </source>
</evidence>
<evidence type="ECO:0000313" key="17">
    <source>
        <dbReference type="Proteomes" id="UP000694557"/>
    </source>
</evidence>
<feature type="transmembrane region" description="Helical" evidence="14">
    <location>
        <begin position="275"/>
        <end position="297"/>
    </location>
</feature>
<evidence type="ECO:0000256" key="7">
    <source>
        <dbReference type="ARBA" id="ARBA00023040"/>
    </source>
</evidence>
<evidence type="ECO:0000256" key="4">
    <source>
        <dbReference type="ARBA" id="ARBA00022692"/>
    </source>
</evidence>
<feature type="transmembrane region" description="Helical" evidence="14">
    <location>
        <begin position="105"/>
        <end position="123"/>
    </location>
</feature>
<name>A0A8C7FXF8_ONCKI</name>
<dbReference type="Pfam" id="PF13853">
    <property type="entry name" value="7tm_4"/>
    <property type="match status" value="1"/>
</dbReference>
<keyword evidence="7 13" id="KW-0297">G-protein coupled receptor</keyword>